<dbReference type="AlphaFoldDB" id="F2N7U5"/>
<dbReference type="SUPFAM" id="SSF55021">
    <property type="entry name" value="ACT-like"/>
    <property type="match status" value="1"/>
</dbReference>
<dbReference type="NCBIfam" id="TIGR03959">
    <property type="entry name" value="hyd_TM1266"/>
    <property type="match status" value="1"/>
</dbReference>
<evidence type="ECO:0008006" key="3">
    <source>
        <dbReference type="Google" id="ProtNLM"/>
    </source>
</evidence>
<dbReference type="eggNOG" id="COG0864">
    <property type="taxonomic scope" value="Bacteria"/>
</dbReference>
<accession>F2N7U5</accession>
<evidence type="ECO:0000313" key="2">
    <source>
        <dbReference type="Proteomes" id="UP000006851"/>
    </source>
</evidence>
<dbReference type="Pfam" id="PF21699">
    <property type="entry name" value="TM1266-like"/>
    <property type="match status" value="1"/>
</dbReference>
<dbReference type="RefSeq" id="WP_013708797.1">
    <property type="nucleotide sequence ID" value="NC_015389.1"/>
</dbReference>
<evidence type="ECO:0000313" key="1">
    <source>
        <dbReference type="EMBL" id="AEB07054.1"/>
    </source>
</evidence>
<protein>
    <recommendedName>
        <fullName evidence="3">Iron-only hydrogenase system regulator</fullName>
    </recommendedName>
</protein>
<dbReference type="HOGENOM" id="CLU_170247_0_1_11"/>
<dbReference type="STRING" id="700015.Corgl_0946"/>
<dbReference type="Gene3D" id="3.30.70.1150">
    <property type="entry name" value="ACT-like. Chain A, domain 2"/>
    <property type="match status" value="1"/>
</dbReference>
<dbReference type="InterPro" id="IPR027271">
    <property type="entry name" value="Acetolactate_synth/TF_NikR_C"/>
</dbReference>
<dbReference type="Proteomes" id="UP000006851">
    <property type="component" value="Chromosome"/>
</dbReference>
<reference evidence="2" key="1">
    <citation type="journal article" date="2013" name="Stand. Genomic Sci.">
        <title>Complete genome sequence of Coriobacterium glomerans type strain (PW2(T)) from the midgut of Pyrrhocoris apterus L. (red soldier bug).</title>
        <authorList>
            <person name="Stackebrandt E."/>
            <person name="Zeytun A."/>
            <person name="Lapidus A."/>
            <person name="Nolan M."/>
            <person name="Lucas S."/>
            <person name="Hammon N."/>
            <person name="Deshpande S."/>
            <person name="Cheng J.F."/>
            <person name="Tapia R."/>
            <person name="Goodwin L.A."/>
            <person name="Pitluck S."/>
            <person name="Liolios K."/>
            <person name="Pagani I."/>
            <person name="Ivanova N."/>
            <person name="Mavromatis K."/>
            <person name="Mikhailova N."/>
            <person name="Huntemann M."/>
            <person name="Pati A."/>
            <person name="Chen A."/>
            <person name="Palaniappan K."/>
            <person name="Chang Y.J."/>
            <person name="Land M."/>
            <person name="Hauser L."/>
            <person name="Rohde M."/>
            <person name="Pukall R."/>
            <person name="Goker M."/>
            <person name="Detter J.C."/>
            <person name="Woyke T."/>
            <person name="Bristow J."/>
            <person name="Eisen J.A."/>
            <person name="Markowitz V."/>
            <person name="Hugenholtz P."/>
            <person name="Kyrpides N.C."/>
            <person name="Klenk H.P."/>
        </authorList>
    </citation>
    <scope>NUCLEOTIDE SEQUENCE</scope>
    <source>
        <strain evidence="2">ATCC 49209 / DSM 20642 / JCM 10262 / PW2</strain>
    </source>
</reference>
<sequence length="86" mass="9423">MEQDEMDSRVAVASIIVEEPDSVAELNDILHEYRDHIIGRMGLPYRERDIFIISVAMDGPQSVISAMTGKIGQLAGVSAKTAYSNV</sequence>
<keyword evidence="2" id="KW-1185">Reference proteome</keyword>
<gene>
    <name evidence="1" type="ordered locus">Corgl_0946</name>
</gene>
<proteinExistence type="predicted"/>
<dbReference type="InterPro" id="IPR045865">
    <property type="entry name" value="ACT-like_dom_sf"/>
</dbReference>
<organism evidence="1 2">
    <name type="scientific">Coriobacterium glomerans (strain ATCC 49209 / DSM 20642 / JCM 10262 / PW2)</name>
    <dbReference type="NCBI Taxonomy" id="700015"/>
    <lineage>
        <taxon>Bacteria</taxon>
        <taxon>Bacillati</taxon>
        <taxon>Actinomycetota</taxon>
        <taxon>Coriobacteriia</taxon>
        <taxon>Coriobacteriales</taxon>
        <taxon>Coriobacteriaceae</taxon>
        <taxon>Coriobacterium</taxon>
    </lineage>
</organism>
<dbReference type="EMBL" id="CP002628">
    <property type="protein sequence ID" value="AEB07054.1"/>
    <property type="molecule type" value="Genomic_DNA"/>
</dbReference>
<name>F2N7U5_CORGP</name>
<dbReference type="KEGG" id="cgo:Corgl_0946"/>
<dbReference type="InterPro" id="IPR023860">
    <property type="entry name" value="FeFe-hyd_TM1266"/>
</dbReference>